<reference evidence="6 7" key="1">
    <citation type="journal article" date="2018" name="IMA Fungus">
        <title>IMA Genome-F 9: Draft genome sequence of Annulohypoxylon stygium, Aspergillus mulundensis, Berkeleyomyces basicola (syn. Thielaviopsis basicola), Ceratocystis smalleyi, two Cercospora beticola strains, Coleophoma cylindrospora, Fusarium fracticaudum, Phialophora cf. hyalina, and Morchella septimelata.</title>
        <authorList>
            <person name="Wingfield B.D."/>
            <person name="Bills G.F."/>
            <person name="Dong Y."/>
            <person name="Huang W."/>
            <person name="Nel W.J."/>
            <person name="Swalarsk-Parry B.S."/>
            <person name="Vaghefi N."/>
            <person name="Wilken P.M."/>
            <person name="An Z."/>
            <person name="de Beer Z.W."/>
            <person name="De Vos L."/>
            <person name="Chen L."/>
            <person name="Duong T.A."/>
            <person name="Gao Y."/>
            <person name="Hammerbacher A."/>
            <person name="Kikkert J.R."/>
            <person name="Li Y."/>
            <person name="Li H."/>
            <person name="Li K."/>
            <person name="Li Q."/>
            <person name="Liu X."/>
            <person name="Ma X."/>
            <person name="Naidoo K."/>
            <person name="Pethybridge S.J."/>
            <person name="Sun J."/>
            <person name="Steenkamp E.T."/>
            <person name="van der Nest M.A."/>
            <person name="van Wyk S."/>
            <person name="Wingfield M.J."/>
            <person name="Xiong C."/>
            <person name="Yue Q."/>
            <person name="Zhang X."/>
        </authorList>
    </citation>
    <scope>NUCLEOTIDE SEQUENCE [LARGE SCALE GENOMIC DNA]</scope>
    <source>
        <strain evidence="6 7">BP6252</strain>
    </source>
</reference>
<dbReference type="Proteomes" id="UP000256645">
    <property type="component" value="Unassembled WGS sequence"/>
</dbReference>
<keyword evidence="3 5" id="KW-0479">Metal-binding</keyword>
<dbReference type="STRING" id="1849047.A0A3D8QCS8"/>
<dbReference type="SUPFAM" id="SSF48264">
    <property type="entry name" value="Cytochrome P450"/>
    <property type="match status" value="1"/>
</dbReference>
<evidence type="ECO:0000256" key="4">
    <source>
        <dbReference type="ARBA" id="ARBA00023004"/>
    </source>
</evidence>
<name>A0A3D8QCS8_9HELO</name>
<dbReference type="AlphaFoldDB" id="A0A3D8QCS8"/>
<dbReference type="InterPro" id="IPR050121">
    <property type="entry name" value="Cytochrome_P450_monoxygenase"/>
</dbReference>
<keyword evidence="7" id="KW-1185">Reference proteome</keyword>
<evidence type="ECO:0000313" key="7">
    <source>
        <dbReference type="Proteomes" id="UP000256645"/>
    </source>
</evidence>
<dbReference type="EMBL" id="PDLM01000016">
    <property type="protein sequence ID" value="RDW59408.1"/>
    <property type="molecule type" value="Genomic_DNA"/>
</dbReference>
<dbReference type="InterPro" id="IPR001128">
    <property type="entry name" value="Cyt_P450"/>
</dbReference>
<evidence type="ECO:0000256" key="5">
    <source>
        <dbReference type="PIRSR" id="PIRSR602403-1"/>
    </source>
</evidence>
<comment type="cofactor">
    <cofactor evidence="1 5">
        <name>heme</name>
        <dbReference type="ChEBI" id="CHEBI:30413"/>
    </cofactor>
</comment>
<organism evidence="6 7">
    <name type="scientific">Coleophoma cylindrospora</name>
    <dbReference type="NCBI Taxonomy" id="1849047"/>
    <lineage>
        <taxon>Eukaryota</taxon>
        <taxon>Fungi</taxon>
        <taxon>Dikarya</taxon>
        <taxon>Ascomycota</taxon>
        <taxon>Pezizomycotina</taxon>
        <taxon>Leotiomycetes</taxon>
        <taxon>Helotiales</taxon>
        <taxon>Dermateaceae</taxon>
        <taxon>Coleophoma</taxon>
    </lineage>
</organism>
<dbReference type="GO" id="GO:0005506">
    <property type="term" value="F:iron ion binding"/>
    <property type="evidence" value="ECO:0007669"/>
    <property type="project" value="InterPro"/>
</dbReference>
<dbReference type="GO" id="GO:0016705">
    <property type="term" value="F:oxidoreductase activity, acting on paired donors, with incorporation or reduction of molecular oxygen"/>
    <property type="evidence" value="ECO:0007669"/>
    <property type="project" value="InterPro"/>
</dbReference>
<keyword evidence="4 5" id="KW-0408">Iron</keyword>
<dbReference type="PANTHER" id="PTHR24305:SF168">
    <property type="entry name" value="P450, PUTATIVE (EUROFUNG)-RELATED"/>
    <property type="match status" value="1"/>
</dbReference>
<dbReference type="Gene3D" id="1.10.630.10">
    <property type="entry name" value="Cytochrome P450"/>
    <property type="match status" value="1"/>
</dbReference>
<accession>A0A3D8QCS8</accession>
<evidence type="ECO:0000313" key="6">
    <source>
        <dbReference type="EMBL" id="RDW59408.1"/>
    </source>
</evidence>
<gene>
    <name evidence="6" type="ORF">BP6252_12495</name>
</gene>
<dbReference type="Pfam" id="PF00067">
    <property type="entry name" value="p450"/>
    <property type="match status" value="1"/>
</dbReference>
<evidence type="ECO:0000256" key="3">
    <source>
        <dbReference type="ARBA" id="ARBA00022723"/>
    </source>
</evidence>
<proteinExistence type="inferred from homology"/>
<sequence length="497" mass="56143">MLLSRASIALVWTLLAVLVGYAAVSRIRTWLSLQHIPGPSFAGLSRFWLLRKALGGRFHLDTAEVCEKFGPIVRIGPNELVTNDPDVLRRMSAVRSSYQRSEWYDGARLEPEYDSMFSERDEDRHNALRSKLAVGYSGKDNKYLEKSIDDNITELTRLLDSKYVSTATEFRPVDMAVKFQLLTLDIISEIAFGKAFGNLVADEDTSSYIKTMEDMFPLIILLGTWPALAKVFFSKFFRPFLPKETDTAGIGKLMGIGKEATTERFGPNKKVKHDMLGSFIAHGLSQREAQTETLLQIVAGSDTSATAMRATLLYIVTNPLVQRKLLEEIANSSISNPITDAEAQKLPYLQAVIKEGLRIFPPVTGFMSKLVPTGGDTIHGYYIPEGTTIGWSPFGVMRNEKIWGADAKLFRPERWFEGTSEEIRRKELEVEMCFGYGKYQCLGKNIAYIELNKVYVELLRNFEFTIVDPAVPWKNFNAGLFLHSDLWMRVTKRVVIL</sequence>
<dbReference type="CDD" id="cd11060">
    <property type="entry name" value="CYP57A1-like"/>
    <property type="match status" value="1"/>
</dbReference>
<feature type="binding site" description="axial binding residue" evidence="5">
    <location>
        <position position="441"/>
    </location>
    <ligand>
        <name>heme</name>
        <dbReference type="ChEBI" id="CHEBI:30413"/>
    </ligand>
    <ligandPart>
        <name>Fe</name>
        <dbReference type="ChEBI" id="CHEBI:18248"/>
    </ligandPart>
</feature>
<comment type="caution">
    <text evidence="6">The sequence shown here is derived from an EMBL/GenBank/DDBJ whole genome shotgun (WGS) entry which is preliminary data.</text>
</comment>
<dbReference type="InterPro" id="IPR036396">
    <property type="entry name" value="Cyt_P450_sf"/>
</dbReference>
<evidence type="ECO:0008006" key="8">
    <source>
        <dbReference type="Google" id="ProtNLM"/>
    </source>
</evidence>
<dbReference type="GO" id="GO:0004497">
    <property type="term" value="F:monooxygenase activity"/>
    <property type="evidence" value="ECO:0007669"/>
    <property type="project" value="InterPro"/>
</dbReference>
<dbReference type="GO" id="GO:0020037">
    <property type="term" value="F:heme binding"/>
    <property type="evidence" value="ECO:0007669"/>
    <property type="project" value="InterPro"/>
</dbReference>
<dbReference type="PANTHER" id="PTHR24305">
    <property type="entry name" value="CYTOCHROME P450"/>
    <property type="match status" value="1"/>
</dbReference>
<comment type="similarity">
    <text evidence="2">Belongs to the cytochrome P450 family.</text>
</comment>
<dbReference type="PRINTS" id="PR00385">
    <property type="entry name" value="P450"/>
</dbReference>
<evidence type="ECO:0000256" key="1">
    <source>
        <dbReference type="ARBA" id="ARBA00001971"/>
    </source>
</evidence>
<dbReference type="InterPro" id="IPR002403">
    <property type="entry name" value="Cyt_P450_E_grp-IV"/>
</dbReference>
<evidence type="ECO:0000256" key="2">
    <source>
        <dbReference type="ARBA" id="ARBA00010617"/>
    </source>
</evidence>
<dbReference type="PRINTS" id="PR00465">
    <property type="entry name" value="EP450IV"/>
</dbReference>
<protein>
    <recommendedName>
        <fullName evidence="8">Pisatin demethylase</fullName>
    </recommendedName>
</protein>
<dbReference type="OrthoDB" id="1470350at2759"/>
<keyword evidence="5" id="KW-0349">Heme</keyword>